<feature type="domain" description="Ubiquitin-like" evidence="1">
    <location>
        <begin position="88"/>
        <end position="164"/>
    </location>
</feature>
<evidence type="ECO:0000313" key="3">
    <source>
        <dbReference type="Proteomes" id="UP001281761"/>
    </source>
</evidence>
<comment type="caution">
    <text evidence="2">The sequence shown here is derived from an EMBL/GenBank/DDBJ whole genome shotgun (WGS) entry which is preliminary data.</text>
</comment>
<dbReference type="CDD" id="cd17039">
    <property type="entry name" value="Ubl_ubiquitin_like"/>
    <property type="match status" value="2"/>
</dbReference>
<evidence type="ECO:0000313" key="2">
    <source>
        <dbReference type="EMBL" id="KAK2963159.1"/>
    </source>
</evidence>
<organism evidence="2 3">
    <name type="scientific">Blattamonas nauphoetae</name>
    <dbReference type="NCBI Taxonomy" id="2049346"/>
    <lineage>
        <taxon>Eukaryota</taxon>
        <taxon>Metamonada</taxon>
        <taxon>Preaxostyla</taxon>
        <taxon>Oxymonadida</taxon>
        <taxon>Blattamonas</taxon>
    </lineage>
</organism>
<dbReference type="Pfam" id="PF00240">
    <property type="entry name" value="ubiquitin"/>
    <property type="match status" value="2"/>
</dbReference>
<name>A0ABQ9YHC6_9EUKA</name>
<sequence length="165" mass="18245">MMNTLAFPLRVKVPTTQQTYDLNCLPHHTILQVKEQLVPIVKCPAEDMDIMHEADFMNDSTTLSQINFGDPKFLILFCREVDHSQGAITITVCDHKNVSKQMTISPTKKIQDLKSMVAESFFTTPNNISLVYAGRTLDHESDVISDCGIVDGAVVIATAHIIGGL</sequence>
<feature type="domain" description="Ubiquitin-like" evidence="1">
    <location>
        <begin position="7"/>
        <end position="80"/>
    </location>
</feature>
<accession>A0ABQ9YHC6</accession>
<protein>
    <recommendedName>
        <fullName evidence="1">Ubiquitin-like domain-containing protein</fullName>
    </recommendedName>
</protein>
<dbReference type="SMART" id="SM00213">
    <property type="entry name" value="UBQ"/>
    <property type="match status" value="2"/>
</dbReference>
<keyword evidence="3" id="KW-1185">Reference proteome</keyword>
<gene>
    <name evidence="2" type="ORF">BLNAU_1692</name>
</gene>
<dbReference type="Gene3D" id="3.10.20.90">
    <property type="entry name" value="Phosphatidylinositol 3-kinase Catalytic Subunit, Chain A, domain 1"/>
    <property type="match status" value="2"/>
</dbReference>
<dbReference type="EMBL" id="JARBJD010000007">
    <property type="protein sequence ID" value="KAK2963159.1"/>
    <property type="molecule type" value="Genomic_DNA"/>
</dbReference>
<dbReference type="InterPro" id="IPR029071">
    <property type="entry name" value="Ubiquitin-like_domsf"/>
</dbReference>
<evidence type="ECO:0000259" key="1">
    <source>
        <dbReference type="PROSITE" id="PS50053"/>
    </source>
</evidence>
<dbReference type="InterPro" id="IPR000626">
    <property type="entry name" value="Ubiquitin-like_dom"/>
</dbReference>
<proteinExistence type="predicted"/>
<dbReference type="PROSITE" id="PS50053">
    <property type="entry name" value="UBIQUITIN_2"/>
    <property type="match status" value="2"/>
</dbReference>
<dbReference type="Proteomes" id="UP001281761">
    <property type="component" value="Unassembled WGS sequence"/>
</dbReference>
<dbReference type="SUPFAM" id="SSF54236">
    <property type="entry name" value="Ubiquitin-like"/>
    <property type="match status" value="2"/>
</dbReference>
<reference evidence="2 3" key="1">
    <citation type="journal article" date="2022" name="bioRxiv">
        <title>Genomics of Preaxostyla Flagellates Illuminates Evolutionary Transitions and the Path Towards Mitochondrial Loss.</title>
        <authorList>
            <person name="Novak L.V.F."/>
            <person name="Treitli S.C."/>
            <person name="Pyrih J."/>
            <person name="Halakuc P."/>
            <person name="Pipaliya S.V."/>
            <person name="Vacek V."/>
            <person name="Brzon O."/>
            <person name="Soukal P."/>
            <person name="Eme L."/>
            <person name="Dacks J.B."/>
            <person name="Karnkowska A."/>
            <person name="Elias M."/>
            <person name="Hampl V."/>
        </authorList>
    </citation>
    <scope>NUCLEOTIDE SEQUENCE [LARGE SCALE GENOMIC DNA]</scope>
    <source>
        <strain evidence="2">NAU3</strain>
        <tissue evidence="2">Gut</tissue>
    </source>
</reference>